<dbReference type="EMBL" id="AP025628">
    <property type="protein sequence ID" value="BDG60120.1"/>
    <property type="molecule type" value="Genomic_DNA"/>
</dbReference>
<dbReference type="InterPro" id="IPR051010">
    <property type="entry name" value="BCAA_transport"/>
</dbReference>
<dbReference type="InterPro" id="IPR028081">
    <property type="entry name" value="Leu-bd"/>
</dbReference>
<feature type="domain" description="Leucine-binding protein" evidence="4">
    <location>
        <begin position="58"/>
        <end position="396"/>
    </location>
</feature>
<dbReference type="PANTHER" id="PTHR30483:SF6">
    <property type="entry name" value="PERIPLASMIC BINDING PROTEIN OF ABC TRANSPORTER FOR NATURAL AMINO ACIDS"/>
    <property type="match status" value="1"/>
</dbReference>
<dbReference type="InterPro" id="IPR006311">
    <property type="entry name" value="TAT_signal"/>
</dbReference>
<name>A0AA35CJ02_9FIRM</name>
<protein>
    <submittedName>
        <fullName evidence="5">ABC transporter substrate-binding protein</fullName>
    </submittedName>
</protein>
<dbReference type="AlphaFoldDB" id="A0AA35CJ02"/>
<evidence type="ECO:0000313" key="5">
    <source>
        <dbReference type="EMBL" id="BDG60120.1"/>
    </source>
</evidence>
<evidence type="ECO:0000256" key="2">
    <source>
        <dbReference type="ARBA" id="ARBA00022729"/>
    </source>
</evidence>
<evidence type="ECO:0000259" key="4">
    <source>
        <dbReference type="Pfam" id="PF13458"/>
    </source>
</evidence>
<dbReference type="Pfam" id="PF13458">
    <property type="entry name" value="Peripla_BP_6"/>
    <property type="match status" value="1"/>
</dbReference>
<dbReference type="KEGG" id="cmic:caldi_12100"/>
<gene>
    <name evidence="5" type="ORF">caldi_12100</name>
</gene>
<organism evidence="5 6">
    <name type="scientific">Caldinitratiruptor microaerophilus</name>
    <dbReference type="NCBI Taxonomy" id="671077"/>
    <lineage>
        <taxon>Bacteria</taxon>
        <taxon>Bacillati</taxon>
        <taxon>Bacillota</taxon>
        <taxon>Clostridia</taxon>
        <taxon>Eubacteriales</taxon>
        <taxon>Symbiobacteriaceae</taxon>
        <taxon>Caldinitratiruptor</taxon>
    </lineage>
</organism>
<dbReference type="Proteomes" id="UP001163687">
    <property type="component" value="Chromosome"/>
</dbReference>
<comment type="similarity">
    <text evidence="1">Belongs to the leucine-binding protein family.</text>
</comment>
<dbReference type="PROSITE" id="PS51318">
    <property type="entry name" value="TAT"/>
    <property type="match status" value="1"/>
</dbReference>
<dbReference type="InterPro" id="IPR028082">
    <property type="entry name" value="Peripla_BP_I"/>
</dbReference>
<keyword evidence="2" id="KW-0732">Signal</keyword>
<dbReference type="SUPFAM" id="SSF53822">
    <property type="entry name" value="Periplasmic binding protein-like I"/>
    <property type="match status" value="1"/>
</dbReference>
<evidence type="ECO:0000313" key="6">
    <source>
        <dbReference type="Proteomes" id="UP001163687"/>
    </source>
</evidence>
<keyword evidence="3" id="KW-1133">Transmembrane helix</keyword>
<accession>A0AA35CJ02</accession>
<proteinExistence type="inferred from homology"/>
<keyword evidence="3" id="KW-0812">Transmembrane</keyword>
<dbReference type="Gene3D" id="3.40.50.2300">
    <property type="match status" value="2"/>
</dbReference>
<feature type="transmembrane region" description="Helical" evidence="3">
    <location>
        <begin position="12"/>
        <end position="31"/>
    </location>
</feature>
<keyword evidence="6" id="KW-1185">Reference proteome</keyword>
<dbReference type="PANTHER" id="PTHR30483">
    <property type="entry name" value="LEUCINE-SPECIFIC-BINDING PROTEIN"/>
    <property type="match status" value="1"/>
</dbReference>
<keyword evidence="3" id="KW-0472">Membrane</keyword>
<dbReference type="RefSeq" id="WP_264844185.1">
    <property type="nucleotide sequence ID" value="NZ_AP025628.1"/>
</dbReference>
<evidence type="ECO:0000256" key="3">
    <source>
        <dbReference type="SAM" id="Phobius"/>
    </source>
</evidence>
<reference evidence="5" key="1">
    <citation type="submission" date="2022-03" db="EMBL/GenBank/DDBJ databases">
        <title>Complete genome sequence of Caldinitratiruptor microaerophilus.</title>
        <authorList>
            <person name="Mukaiyama R."/>
            <person name="Nishiyama T."/>
            <person name="Ueda K."/>
        </authorList>
    </citation>
    <scope>NUCLEOTIDE SEQUENCE</scope>
    <source>
        <strain evidence="5">JCM 16183</strain>
    </source>
</reference>
<sequence>MSDSKRLSRRELLRSAAVAGVGGLVLGGLLARQASRMVATPAQQANLAGAQMKTKVDKIRIGASLPLTGWGAGDGTEMQRGLQMAIDEVNAQGGVGGIPVELVVLDVEEMPAEKMLSNFQRLIEVEKVHAIIVGYHVSSGPEFDLVAQAKIPYMHVNTTEASAKPVRENRDKYWMIFQGDPTEVWYGIGFAAYMDQLIESGQWKPYNKKLTLITSDNPYSISIADTFKAEAEKRGWTVNIYERVVVPVADWGPTLAKIRKDPPGLIFITDYAPSDLALFTKEFVKDPTPSLLYQQYGPSIPEYLEMAGDAANGVIWSTVIGILPDSYAEPWKQRYRQKFGAEPGGANAGSLYDMTNVYLRAVAMAGDPTDTRKVCSIMENIIHRGVCGTMAFDKSDLSGRPYPEYTKDPSLGMPHLTYQIQNKKHVLVSPEPYTTGQFKLPPWLA</sequence>
<evidence type="ECO:0000256" key="1">
    <source>
        <dbReference type="ARBA" id="ARBA00010062"/>
    </source>
</evidence>